<evidence type="ECO:0000256" key="5">
    <source>
        <dbReference type="ARBA" id="ARBA00038344"/>
    </source>
</evidence>
<keyword evidence="3" id="KW-0677">Repeat</keyword>
<feature type="compositionally biased region" description="Low complexity" evidence="7">
    <location>
        <begin position="525"/>
        <end position="537"/>
    </location>
</feature>
<dbReference type="PROSITE" id="PS00678">
    <property type="entry name" value="WD_REPEATS_1"/>
    <property type="match status" value="1"/>
</dbReference>
<dbReference type="GO" id="GO:0005634">
    <property type="term" value="C:nucleus"/>
    <property type="evidence" value="ECO:0007669"/>
    <property type="project" value="TreeGrafter"/>
</dbReference>
<name>A0A6J5UFP2_PRUAR</name>
<dbReference type="InterPro" id="IPR036322">
    <property type="entry name" value="WD40_repeat_dom_sf"/>
</dbReference>
<evidence type="ECO:0000256" key="4">
    <source>
        <dbReference type="ARBA" id="ARBA00022786"/>
    </source>
</evidence>
<dbReference type="InterPro" id="IPR019775">
    <property type="entry name" value="WD40_repeat_CS"/>
</dbReference>
<sequence length="554" mass="61253">MEISKPQSFFQDIRSRELHGFRAPKRPYINGLASDFYEIGAIAAEHNGPPMAISFGKTCKNSDIVAMSDEDGYLSLFDTRRKFSASASFQENADKTKVCDWVAHQNAVFDVCWIKDDTQIMTASGDQTIKVWDIQEKKCTAILMGHTGSVKSLCPHPTNPEIIVSGSRDGSFALWDMRCNSSSKNIHGEIAICSTAVVKGAHLFPRAKRVRRGKAASMSITSVLYLKDEVSIATAGAVDSIVKFWDTRSLKNVVTQTSPHLESTEKIILTYKDDLSLDVHLDDMWWTAIAGDLVILGVRERRLHGITSLSQDLNGVFISASCMDNRIYLYNVLQLQKGPMQSFSGCRIESFFVKSVLSPDAAHMLSGSSDGNAYIWQILTLLAISTQVNKPQEDPIILKSHDGEVTAVDWSHFEVGKMATSSDDFTVRIWNSQNSYGPSSNSPSVIRRRVMAIPGAECRKLLMNESIHTSKDSGNLCPSDDGLDESSSRKPIKMPKISTPQSQKKQSMADSDFIETFEKTPDAALKSPSSVLNPPSSLKRKTIRDYFGVPTLNL</sequence>
<dbReference type="GO" id="GO:0043161">
    <property type="term" value="P:proteasome-mediated ubiquitin-dependent protein catabolic process"/>
    <property type="evidence" value="ECO:0007669"/>
    <property type="project" value="TreeGrafter"/>
</dbReference>
<protein>
    <recommendedName>
        <fullName evidence="10">Anaphase-promoting complex subunit 4 WD40 domain-containing protein</fullName>
    </recommendedName>
</protein>
<dbReference type="SUPFAM" id="SSF50978">
    <property type="entry name" value="WD40 repeat-like"/>
    <property type="match status" value="1"/>
</dbReference>
<feature type="repeat" description="WD" evidence="6">
    <location>
        <begin position="143"/>
        <end position="185"/>
    </location>
</feature>
<feature type="region of interest" description="Disordered" evidence="7">
    <location>
        <begin position="469"/>
        <end position="537"/>
    </location>
</feature>
<evidence type="ECO:0000256" key="6">
    <source>
        <dbReference type="PROSITE-ProRule" id="PRU00221"/>
    </source>
</evidence>
<evidence type="ECO:0000256" key="7">
    <source>
        <dbReference type="SAM" id="MobiDB-lite"/>
    </source>
</evidence>
<dbReference type="Proteomes" id="UP000507222">
    <property type="component" value="Unassembled WGS sequence"/>
</dbReference>
<proteinExistence type="inferred from homology"/>
<evidence type="ECO:0008006" key="10">
    <source>
        <dbReference type="Google" id="ProtNLM"/>
    </source>
</evidence>
<dbReference type="PROSITE" id="PS50294">
    <property type="entry name" value="WD_REPEATS_REGION"/>
    <property type="match status" value="3"/>
</dbReference>
<evidence type="ECO:0000313" key="8">
    <source>
        <dbReference type="EMBL" id="CAB4275296.1"/>
    </source>
</evidence>
<evidence type="ECO:0000256" key="2">
    <source>
        <dbReference type="ARBA" id="ARBA00022574"/>
    </source>
</evidence>
<keyword evidence="2 6" id="KW-0853">WD repeat</keyword>
<dbReference type="SMART" id="SM00320">
    <property type="entry name" value="WD40"/>
    <property type="match status" value="7"/>
</dbReference>
<dbReference type="InterPro" id="IPR001680">
    <property type="entry name" value="WD40_rpt"/>
</dbReference>
<dbReference type="PANTHER" id="PTHR22852">
    <property type="entry name" value="LETHAL 2 DENTICLELESS PROTEIN RETINOIC ACID-REGULATED NUCLEAR MATRIX-ASSOCIATED PROTEIN"/>
    <property type="match status" value="1"/>
</dbReference>
<reference evidence="8 9" key="1">
    <citation type="submission" date="2020-05" db="EMBL/GenBank/DDBJ databases">
        <authorList>
            <person name="Campoy J."/>
            <person name="Schneeberger K."/>
            <person name="Spophaly S."/>
        </authorList>
    </citation>
    <scope>NUCLEOTIDE SEQUENCE [LARGE SCALE GENOMIC DNA]</scope>
    <source>
        <strain evidence="8">PruArmRojPasFocal</strain>
    </source>
</reference>
<organism evidence="8 9">
    <name type="scientific">Prunus armeniaca</name>
    <name type="common">Apricot</name>
    <name type="synonym">Armeniaca vulgaris</name>
    <dbReference type="NCBI Taxonomy" id="36596"/>
    <lineage>
        <taxon>Eukaryota</taxon>
        <taxon>Viridiplantae</taxon>
        <taxon>Streptophyta</taxon>
        <taxon>Embryophyta</taxon>
        <taxon>Tracheophyta</taxon>
        <taxon>Spermatophyta</taxon>
        <taxon>Magnoliopsida</taxon>
        <taxon>eudicotyledons</taxon>
        <taxon>Gunneridae</taxon>
        <taxon>Pentapetalae</taxon>
        <taxon>rosids</taxon>
        <taxon>fabids</taxon>
        <taxon>Rosales</taxon>
        <taxon>Rosaceae</taxon>
        <taxon>Amygdaloideae</taxon>
        <taxon>Amygdaleae</taxon>
        <taxon>Prunus</taxon>
    </lineage>
</organism>
<evidence type="ECO:0000256" key="1">
    <source>
        <dbReference type="ARBA" id="ARBA00004906"/>
    </source>
</evidence>
<evidence type="ECO:0000256" key="3">
    <source>
        <dbReference type="ARBA" id="ARBA00022737"/>
    </source>
</evidence>
<dbReference type="PRINTS" id="PR00320">
    <property type="entry name" value="GPROTEINBRPT"/>
</dbReference>
<dbReference type="PANTHER" id="PTHR22852:SF0">
    <property type="entry name" value="DENTICLELESS PROTEIN HOMOLOG"/>
    <property type="match status" value="1"/>
</dbReference>
<feature type="repeat" description="WD" evidence="6">
    <location>
        <begin position="398"/>
        <end position="431"/>
    </location>
</feature>
<evidence type="ECO:0000313" key="9">
    <source>
        <dbReference type="Proteomes" id="UP000507222"/>
    </source>
</evidence>
<dbReference type="EMBL" id="CAEKDK010000003">
    <property type="protein sequence ID" value="CAB4275296.1"/>
    <property type="molecule type" value="Genomic_DNA"/>
</dbReference>
<comment type="similarity">
    <text evidence="5">Belongs to the WD repeat cdt2 family.</text>
</comment>
<accession>A0A6J5UFP2</accession>
<feature type="repeat" description="WD" evidence="6">
    <location>
        <begin position="101"/>
        <end position="142"/>
    </location>
</feature>
<dbReference type="Gene3D" id="2.130.10.10">
    <property type="entry name" value="YVTN repeat-like/Quinoprotein amine dehydrogenase"/>
    <property type="match status" value="3"/>
</dbReference>
<dbReference type="InterPro" id="IPR020472">
    <property type="entry name" value="WD40_PAC1"/>
</dbReference>
<feature type="compositionally biased region" description="Polar residues" evidence="7">
    <location>
        <begin position="498"/>
        <end position="509"/>
    </location>
</feature>
<dbReference type="Pfam" id="PF00400">
    <property type="entry name" value="WD40"/>
    <property type="match status" value="4"/>
</dbReference>
<gene>
    <name evidence="8" type="ORF">CURHAP_LOCUS24124</name>
</gene>
<dbReference type="InterPro" id="IPR015943">
    <property type="entry name" value="WD40/YVTN_repeat-like_dom_sf"/>
</dbReference>
<dbReference type="InterPro" id="IPR051865">
    <property type="entry name" value="WD-repeat_CDT2_adapter"/>
</dbReference>
<dbReference type="PROSITE" id="PS50082">
    <property type="entry name" value="WD_REPEATS_2"/>
    <property type="match status" value="3"/>
</dbReference>
<comment type="pathway">
    <text evidence="1">Protein modification; protein ubiquitination.</text>
</comment>
<dbReference type="GO" id="GO:0030674">
    <property type="term" value="F:protein-macromolecule adaptor activity"/>
    <property type="evidence" value="ECO:0007669"/>
    <property type="project" value="TreeGrafter"/>
</dbReference>
<dbReference type="AlphaFoldDB" id="A0A6J5UFP2"/>
<keyword evidence="4" id="KW-0833">Ubl conjugation pathway</keyword>